<dbReference type="GO" id="GO:0050801">
    <property type="term" value="P:monoatomic ion homeostasis"/>
    <property type="evidence" value="ECO:0007669"/>
    <property type="project" value="TreeGrafter"/>
</dbReference>
<dbReference type="FunFam" id="3.40.930.10:FF:000018">
    <property type="entry name" value="Sodium bicarbonate transporter protein 11"/>
    <property type="match status" value="1"/>
</dbReference>
<dbReference type="GO" id="GO:0005452">
    <property type="term" value="F:solute:inorganic anion antiporter activity"/>
    <property type="evidence" value="ECO:0007669"/>
    <property type="project" value="InterPro"/>
</dbReference>
<evidence type="ECO:0000313" key="12">
    <source>
        <dbReference type="Proteomes" id="UP000807504"/>
    </source>
</evidence>
<feature type="transmembrane region" description="Helical" evidence="9">
    <location>
        <begin position="222"/>
        <end position="239"/>
    </location>
</feature>
<accession>A0A8T0FFR7</accession>
<dbReference type="InterPro" id="IPR016152">
    <property type="entry name" value="PTrfase/Anion_transptr"/>
</dbReference>
<feature type="transmembrane region" description="Helical" evidence="9">
    <location>
        <begin position="480"/>
        <end position="500"/>
    </location>
</feature>
<dbReference type="Gene3D" id="1.10.287.570">
    <property type="entry name" value="Helical hairpin bin"/>
    <property type="match status" value="1"/>
</dbReference>
<feature type="transmembrane region" description="Helical" evidence="9">
    <location>
        <begin position="393"/>
        <end position="414"/>
    </location>
</feature>
<proteinExistence type="inferred from homology"/>
<reference evidence="11" key="1">
    <citation type="journal article" date="2020" name="bioRxiv">
        <title>Chromosome-level reference genome of the European wasp spider Argiope bruennichi: a resource for studies on range expansion and evolutionary adaptation.</title>
        <authorList>
            <person name="Sheffer M.M."/>
            <person name="Hoppe A."/>
            <person name="Krehenwinkel H."/>
            <person name="Uhl G."/>
            <person name="Kuss A.W."/>
            <person name="Jensen L."/>
            <person name="Jensen C."/>
            <person name="Gillespie R.G."/>
            <person name="Hoff K.J."/>
            <person name="Prost S."/>
        </authorList>
    </citation>
    <scope>NUCLEOTIDE SEQUENCE</scope>
</reference>
<evidence type="ECO:0000313" key="11">
    <source>
        <dbReference type="EMBL" id="KAF8790134.1"/>
    </source>
</evidence>
<keyword evidence="6 9" id="KW-1133">Transmembrane helix</keyword>
<dbReference type="Gene3D" id="3.40.930.10">
    <property type="entry name" value="Mannitol-specific EII, Chain A"/>
    <property type="match status" value="1"/>
</dbReference>
<evidence type="ECO:0000256" key="9">
    <source>
        <dbReference type="SAM" id="Phobius"/>
    </source>
</evidence>
<gene>
    <name evidence="11" type="ORF">HNY73_005202</name>
</gene>
<dbReference type="InterPro" id="IPR011531">
    <property type="entry name" value="HCO3_transpt-like_TM_dom"/>
</dbReference>
<reference evidence="11" key="2">
    <citation type="submission" date="2020-06" db="EMBL/GenBank/DDBJ databases">
        <authorList>
            <person name="Sheffer M."/>
        </authorList>
    </citation>
    <scope>NUCLEOTIDE SEQUENCE</scope>
</reference>
<keyword evidence="7" id="KW-0406">Ion transport</keyword>
<dbReference type="InterPro" id="IPR003020">
    <property type="entry name" value="HCO3_transpt_euk"/>
</dbReference>
<evidence type="ECO:0000256" key="1">
    <source>
        <dbReference type="ARBA" id="ARBA00004651"/>
    </source>
</evidence>
<name>A0A8T0FFR7_ARGBR</name>
<keyword evidence="12" id="KW-1185">Reference proteome</keyword>
<dbReference type="FunFam" id="1.10.287.570:FF:000002">
    <property type="entry name" value="Solute carrier family 4 member 11"/>
    <property type="match status" value="1"/>
</dbReference>
<feature type="transmembrane region" description="Helical" evidence="9">
    <location>
        <begin position="562"/>
        <end position="581"/>
    </location>
</feature>
<dbReference type="PANTHER" id="PTHR11453:SF127">
    <property type="entry name" value="SOLUTE CARRIER FAMILY 4 MEMBER 11"/>
    <property type="match status" value="1"/>
</dbReference>
<evidence type="ECO:0000256" key="4">
    <source>
        <dbReference type="ARBA" id="ARBA00022475"/>
    </source>
</evidence>
<keyword evidence="5 9" id="KW-0812">Transmembrane</keyword>
<evidence type="ECO:0000256" key="2">
    <source>
        <dbReference type="ARBA" id="ARBA00010993"/>
    </source>
</evidence>
<feature type="transmembrane region" description="Helical" evidence="9">
    <location>
        <begin position="259"/>
        <end position="281"/>
    </location>
</feature>
<protein>
    <submittedName>
        <fullName evidence="11">Sodium bicarbonate transporter-like protein like</fullName>
    </submittedName>
</protein>
<keyword evidence="8 9" id="KW-0472">Membrane</keyword>
<dbReference type="Proteomes" id="UP000807504">
    <property type="component" value="Unassembled WGS sequence"/>
</dbReference>
<comment type="subcellular location">
    <subcellularLocation>
        <location evidence="1">Cell membrane</location>
        <topology evidence="1">Multi-pass membrane protein</topology>
    </subcellularLocation>
</comment>
<dbReference type="Pfam" id="PF00955">
    <property type="entry name" value="HCO3_cotransp"/>
    <property type="match status" value="2"/>
</dbReference>
<dbReference type="EMBL" id="JABXBU010000011">
    <property type="protein sequence ID" value="KAF8790134.1"/>
    <property type="molecule type" value="Genomic_DNA"/>
</dbReference>
<organism evidence="11 12">
    <name type="scientific">Argiope bruennichi</name>
    <name type="common">Wasp spider</name>
    <name type="synonym">Aranea bruennichi</name>
    <dbReference type="NCBI Taxonomy" id="94029"/>
    <lineage>
        <taxon>Eukaryota</taxon>
        <taxon>Metazoa</taxon>
        <taxon>Ecdysozoa</taxon>
        <taxon>Arthropoda</taxon>
        <taxon>Chelicerata</taxon>
        <taxon>Arachnida</taxon>
        <taxon>Araneae</taxon>
        <taxon>Araneomorphae</taxon>
        <taxon>Entelegynae</taxon>
        <taxon>Araneoidea</taxon>
        <taxon>Araneidae</taxon>
        <taxon>Argiope</taxon>
    </lineage>
</organism>
<evidence type="ECO:0000259" key="10">
    <source>
        <dbReference type="Pfam" id="PF00955"/>
    </source>
</evidence>
<feature type="transmembrane region" description="Helical" evidence="9">
    <location>
        <begin position="361"/>
        <end position="381"/>
    </location>
</feature>
<dbReference type="PANTHER" id="PTHR11453">
    <property type="entry name" value="ANION EXCHANGE PROTEIN"/>
    <property type="match status" value="1"/>
</dbReference>
<evidence type="ECO:0000256" key="7">
    <source>
        <dbReference type="ARBA" id="ARBA00023065"/>
    </source>
</evidence>
<dbReference type="SUPFAM" id="SSF55804">
    <property type="entry name" value="Phoshotransferase/anion transport protein"/>
    <property type="match status" value="1"/>
</dbReference>
<dbReference type="GO" id="GO:0006820">
    <property type="term" value="P:monoatomic anion transport"/>
    <property type="evidence" value="ECO:0007669"/>
    <property type="project" value="InterPro"/>
</dbReference>
<feature type="transmembrane region" description="Helical" evidence="9">
    <location>
        <begin position="614"/>
        <end position="633"/>
    </location>
</feature>
<evidence type="ECO:0000256" key="6">
    <source>
        <dbReference type="ARBA" id="ARBA00022989"/>
    </source>
</evidence>
<feature type="domain" description="Bicarbonate transporter-like transmembrane" evidence="10">
    <location>
        <begin position="288"/>
        <end position="674"/>
    </location>
</feature>
<evidence type="ECO:0000256" key="3">
    <source>
        <dbReference type="ARBA" id="ARBA00022448"/>
    </source>
</evidence>
<comment type="similarity">
    <text evidence="2">Belongs to the anion exchanger (TC 2.A.31) family.</text>
</comment>
<sequence>MQMKDVGGILTPSNPVTGYLKRLIEQGICPFIEEDDWKDVGRTVHLLSRTIQGTYVSEGGGFDYDQSWLCAMCNLASLQKRHVAIARLKHPANMGRTLHEVRFFILVLTPSKEKGTKNALETGRTFATIFADMDFRQRLLEVHSEAEFKNVLLKHAQDLAAEQSNPSKRLGTHDGDVDFDESRCRLAQGLWDDIRRRSSLYISDFIDGFVGHKTIHKTISTIFFLYFACILPTIAFGALNDNNTLGQIDVRKSIIGQTLGGLIFALCGGQPLVIVMTTAPLSLYTKGKSTEEIFSLFISIAFIVDAGRDMYKNFNHNYFSHACMEENTPSVEFPLWIANSTINETQGEVSLTSPCKRENSLLFLLLMCGTVWLAVSLYNFNKTPYLQASKREILADYALPVAVISMSFLGSFVFRDVATDQFRYSDNYPLTRAPVEELPWTASIAALGMGFALSLLFFMDQNISAAMVNNPCNKLKKGPAYHLDLFVVGVVNGFLSLYGLPWMHGVLPHSPLHVRSLADVEERVEQGHVYEIIVKVRETRVTGIISHILIGLSIFLLPYPMAYIPTAVLDGLFLYMAITSLNGNQMFERITLLFMEQAAYPPNHYIRRCPQRKIHIFTMCQVFQLAIMCFFGFSPWSYVKMVFPVIIFLLLPFRHKVVPCLVDGKYLEALDGEHQ</sequence>
<evidence type="ECO:0000256" key="8">
    <source>
        <dbReference type="ARBA" id="ARBA00023136"/>
    </source>
</evidence>
<dbReference type="GO" id="GO:0016323">
    <property type="term" value="C:basolateral plasma membrane"/>
    <property type="evidence" value="ECO:0007669"/>
    <property type="project" value="TreeGrafter"/>
</dbReference>
<evidence type="ECO:0000256" key="5">
    <source>
        <dbReference type="ARBA" id="ARBA00022692"/>
    </source>
</evidence>
<comment type="caution">
    <text evidence="11">The sequence shown here is derived from an EMBL/GenBank/DDBJ whole genome shotgun (WGS) entry which is preliminary data.</text>
</comment>
<dbReference type="AlphaFoldDB" id="A0A8T0FFR7"/>
<feature type="transmembrane region" description="Helical" evidence="9">
    <location>
        <begin position="438"/>
        <end position="459"/>
    </location>
</feature>
<keyword evidence="4" id="KW-1003">Cell membrane</keyword>
<feature type="domain" description="Bicarbonate transporter-like transmembrane" evidence="10">
    <location>
        <begin position="186"/>
        <end position="286"/>
    </location>
</feature>
<keyword evidence="3" id="KW-0813">Transport</keyword>